<evidence type="ECO:0000256" key="1">
    <source>
        <dbReference type="SAM" id="SignalP"/>
    </source>
</evidence>
<organism evidence="2 3">
    <name type="scientific">Palleronia abyssalis</name>
    <dbReference type="NCBI Taxonomy" id="1501240"/>
    <lineage>
        <taxon>Bacteria</taxon>
        <taxon>Pseudomonadati</taxon>
        <taxon>Pseudomonadota</taxon>
        <taxon>Alphaproteobacteria</taxon>
        <taxon>Rhodobacterales</taxon>
        <taxon>Roseobacteraceae</taxon>
        <taxon>Palleronia</taxon>
    </lineage>
</organism>
<reference evidence="2 3" key="1">
    <citation type="submission" date="2018-03" db="EMBL/GenBank/DDBJ databases">
        <authorList>
            <person name="Keele B.F."/>
        </authorList>
    </citation>
    <scope>NUCLEOTIDE SEQUENCE [LARGE SCALE GENOMIC DNA]</scope>
    <source>
        <strain evidence="2 3">CECT 8504</strain>
    </source>
</reference>
<protein>
    <recommendedName>
        <fullName evidence="4">DUF1566 domain-containing protein</fullName>
    </recommendedName>
</protein>
<evidence type="ECO:0000313" key="3">
    <source>
        <dbReference type="Proteomes" id="UP000244912"/>
    </source>
</evidence>
<accession>A0A2R8BRI8</accession>
<keyword evidence="3" id="KW-1185">Reference proteome</keyword>
<gene>
    <name evidence="2" type="ORF">PAA8504_00593</name>
</gene>
<name>A0A2R8BRI8_9RHOB</name>
<dbReference type="EMBL" id="ONZF01000001">
    <property type="protein sequence ID" value="SPJ22794.1"/>
    <property type="molecule type" value="Genomic_DNA"/>
</dbReference>
<dbReference type="AlphaFoldDB" id="A0A2R8BRI8"/>
<proteinExistence type="predicted"/>
<feature type="chain" id="PRO_5015353643" description="DUF1566 domain-containing protein" evidence="1">
    <location>
        <begin position="22"/>
        <end position="251"/>
    </location>
</feature>
<evidence type="ECO:0000313" key="2">
    <source>
        <dbReference type="EMBL" id="SPJ22794.1"/>
    </source>
</evidence>
<dbReference type="OrthoDB" id="8477120at2"/>
<sequence length="251" mass="26997">MRILITIYVFLMCLSSQPALAQDCTSPNADHGVIIYNADYAVWNGCTQRGWIGLNAMVCPEGDGNSDPCSFEGSCSTPSPGTECADGSFYIGDSPEDSAPVFMTAAAHETSIRWDENPPCYRCGSGDTGATSILDGRANVEALRAYGGDNATAGNLDGFAAAKYCDNLTGVHGHDDWYLPAGGPNGSSSEINLIWLMVQAEGIIDGLGSNSNWYWTSSERSNNDARLQRFSDGNQNFYTKLNPTLVRCVRR</sequence>
<evidence type="ECO:0008006" key="4">
    <source>
        <dbReference type="Google" id="ProtNLM"/>
    </source>
</evidence>
<keyword evidence="1" id="KW-0732">Signal</keyword>
<feature type="signal peptide" evidence="1">
    <location>
        <begin position="1"/>
        <end position="21"/>
    </location>
</feature>
<dbReference type="Proteomes" id="UP000244912">
    <property type="component" value="Unassembled WGS sequence"/>
</dbReference>